<proteinExistence type="inferred from homology"/>
<reference evidence="8" key="1">
    <citation type="submission" date="2009-11" db="EMBL/GenBank/DDBJ databases">
        <title>The complete genome of Sulfurospirillum deleyianum DSM 6946.</title>
        <authorList>
            <consortium name="US DOE Joint Genome Institute (JGI-PGF)"/>
            <person name="Lucas S."/>
            <person name="Copeland A."/>
            <person name="Lapidus A."/>
            <person name="Glavina del Rio T."/>
            <person name="Dalin E."/>
            <person name="Tice H."/>
            <person name="Bruce D."/>
            <person name="Goodwin L."/>
            <person name="Pitluck S."/>
            <person name="Kyrpides N."/>
            <person name="Mavromatis K."/>
            <person name="Ivanova N."/>
            <person name="Ovchinnikova G."/>
            <person name="Munk A.C."/>
            <person name="Lu M."/>
            <person name="Brettin T."/>
            <person name="Detter J.C."/>
            <person name="Han C."/>
            <person name="Tapia R."/>
            <person name="Larimer F."/>
            <person name="Land M."/>
            <person name="Hauser L."/>
            <person name="Markowitz V."/>
            <person name="Cheng J.F."/>
            <person name="Hugenholtz P."/>
            <person name="Woyke T."/>
            <person name="Wu D."/>
            <person name="Aumann P."/>
            <person name="Schneider S."/>
            <person name="Lang E."/>
            <person name="Spring S."/>
            <person name="Klenk H.P."/>
            <person name="Eisen J.A."/>
        </authorList>
    </citation>
    <scope>NUCLEOTIDE SEQUENCE [LARGE SCALE GENOMIC DNA]</scope>
    <source>
        <strain evidence="8">ATCC 51133 / DSM 6946 / 5175</strain>
    </source>
</reference>
<protein>
    <recommendedName>
        <fullName evidence="9">Permease</fullName>
    </recommendedName>
</protein>
<accession>D1B2C2</accession>
<feature type="transmembrane region" description="Helical" evidence="6">
    <location>
        <begin position="268"/>
        <end position="286"/>
    </location>
</feature>
<dbReference type="eggNOG" id="COG0628">
    <property type="taxonomic scope" value="Bacteria"/>
</dbReference>
<comment type="subcellular location">
    <subcellularLocation>
        <location evidence="1">Membrane</location>
        <topology evidence="1">Multi-pass membrane protein</topology>
    </subcellularLocation>
</comment>
<evidence type="ECO:0000256" key="2">
    <source>
        <dbReference type="ARBA" id="ARBA00009773"/>
    </source>
</evidence>
<sequence length="355" mass="39969">MKNNTFLIWLSIATLCVLIWLFAPFLKSLGVALLLALTMAPLQRFLLKLLTQKTSLSTAKKNLFSAALMTLFLSLIIFLPLSLFFFQLFQHPTTIIETIRTFDSQIHLDITLLPSYLSWAKEPFETLIMLSNMHKDEIIALLSKWLGSGLKTFLGMLSEMVMIIVFFFFFNLYGRSLFLFLIPIVPLSRTIKRQFISEMSITLSVVFYTLLGVMVTQGLAFGLFIAFFDGYNALLLGFLAGISSVIPIVGTALVWIPVAISEYWQGDVMNAVIIALYSWAMMAFFIDNIVKLLMLNYVNRSMNGGEVRTNEFIIFFSIVAGLGAFGFWGFIIGPALVALAISVLKTLRKIHKPRA</sequence>
<feature type="transmembrane region" description="Helical" evidence="6">
    <location>
        <begin position="7"/>
        <end position="26"/>
    </location>
</feature>
<feature type="transmembrane region" description="Helical" evidence="6">
    <location>
        <begin position="32"/>
        <end position="51"/>
    </location>
</feature>
<dbReference type="Pfam" id="PF01594">
    <property type="entry name" value="AI-2E_transport"/>
    <property type="match status" value="1"/>
</dbReference>
<dbReference type="AlphaFoldDB" id="D1B2C2"/>
<evidence type="ECO:0008006" key="9">
    <source>
        <dbReference type="Google" id="ProtNLM"/>
    </source>
</evidence>
<dbReference type="OrthoDB" id="5348369at2"/>
<keyword evidence="8" id="KW-1185">Reference proteome</keyword>
<feature type="transmembrane region" description="Helical" evidence="6">
    <location>
        <begin position="63"/>
        <end position="86"/>
    </location>
</feature>
<dbReference type="Proteomes" id="UP000002222">
    <property type="component" value="Chromosome"/>
</dbReference>
<evidence type="ECO:0000256" key="5">
    <source>
        <dbReference type="ARBA" id="ARBA00023136"/>
    </source>
</evidence>
<keyword evidence="4 6" id="KW-1133">Transmembrane helix</keyword>
<keyword evidence="3 6" id="KW-0812">Transmembrane</keyword>
<dbReference type="KEGG" id="sdl:Sdel_1219"/>
<evidence type="ECO:0000256" key="4">
    <source>
        <dbReference type="ARBA" id="ARBA00022989"/>
    </source>
</evidence>
<feature type="transmembrane region" description="Helical" evidence="6">
    <location>
        <begin position="205"/>
        <end position="228"/>
    </location>
</feature>
<feature type="transmembrane region" description="Helical" evidence="6">
    <location>
        <begin position="312"/>
        <end position="344"/>
    </location>
</feature>
<evidence type="ECO:0000256" key="6">
    <source>
        <dbReference type="SAM" id="Phobius"/>
    </source>
</evidence>
<dbReference type="PANTHER" id="PTHR21716">
    <property type="entry name" value="TRANSMEMBRANE PROTEIN"/>
    <property type="match status" value="1"/>
</dbReference>
<evidence type="ECO:0000256" key="3">
    <source>
        <dbReference type="ARBA" id="ARBA00022692"/>
    </source>
</evidence>
<organism evidence="7 8">
    <name type="scientific">Sulfurospirillum deleyianum (strain ATCC 51133 / DSM 6946 / 5175)</name>
    <dbReference type="NCBI Taxonomy" id="525898"/>
    <lineage>
        <taxon>Bacteria</taxon>
        <taxon>Pseudomonadati</taxon>
        <taxon>Campylobacterota</taxon>
        <taxon>Epsilonproteobacteria</taxon>
        <taxon>Campylobacterales</taxon>
        <taxon>Sulfurospirillaceae</taxon>
        <taxon>Sulfurospirillum</taxon>
    </lineage>
</organism>
<evidence type="ECO:0000256" key="1">
    <source>
        <dbReference type="ARBA" id="ARBA00004141"/>
    </source>
</evidence>
<name>D1B2C2_SULD5</name>
<feature type="transmembrane region" description="Helical" evidence="6">
    <location>
        <begin position="234"/>
        <end position="256"/>
    </location>
</feature>
<dbReference type="HOGENOM" id="CLU_041771_4_0_7"/>
<dbReference type="EMBL" id="CP001816">
    <property type="protein sequence ID" value="ACZ12242.1"/>
    <property type="molecule type" value="Genomic_DNA"/>
</dbReference>
<dbReference type="InterPro" id="IPR002549">
    <property type="entry name" value="AI-2E-like"/>
</dbReference>
<keyword evidence="5 6" id="KW-0472">Membrane</keyword>
<dbReference type="GO" id="GO:0016020">
    <property type="term" value="C:membrane"/>
    <property type="evidence" value="ECO:0007669"/>
    <property type="project" value="UniProtKB-SubCell"/>
</dbReference>
<evidence type="ECO:0000313" key="8">
    <source>
        <dbReference type="Proteomes" id="UP000002222"/>
    </source>
</evidence>
<reference evidence="7 8" key="2">
    <citation type="journal article" date="2010" name="Stand. Genomic Sci.">
        <title>Complete genome sequence of Sulfurospirillum deleyianum type strain (5175).</title>
        <authorList>
            <person name="Sikorski J."/>
            <person name="Lapidus A."/>
            <person name="Copeland A."/>
            <person name="Glavina Del Rio T."/>
            <person name="Nolan M."/>
            <person name="Lucas S."/>
            <person name="Chen F."/>
            <person name="Tice H."/>
            <person name="Cheng J.F."/>
            <person name="Saunders E."/>
            <person name="Bruce D."/>
            <person name="Goodwin L."/>
            <person name="Pitluck S."/>
            <person name="Ovchinnikova G."/>
            <person name="Pati A."/>
            <person name="Ivanova N."/>
            <person name="Mavromatis K."/>
            <person name="Chen A."/>
            <person name="Palaniappan K."/>
            <person name="Chain P."/>
            <person name="Land M."/>
            <person name="Hauser L."/>
            <person name="Chang Y.J."/>
            <person name="Jeffries C.D."/>
            <person name="Brettin T."/>
            <person name="Detter J.C."/>
            <person name="Han C."/>
            <person name="Rohde M."/>
            <person name="Lang E."/>
            <person name="Spring S."/>
            <person name="Goker M."/>
            <person name="Bristow J."/>
            <person name="Eisen J.A."/>
            <person name="Markowitz V."/>
            <person name="Hugenholtz P."/>
            <person name="Kyrpides N.C."/>
            <person name="Klenk H.P."/>
        </authorList>
    </citation>
    <scope>NUCLEOTIDE SEQUENCE [LARGE SCALE GENOMIC DNA]</scope>
    <source>
        <strain evidence="8">ATCC 51133 / DSM 6946 / 5175</strain>
    </source>
</reference>
<comment type="similarity">
    <text evidence="2">Belongs to the autoinducer-2 exporter (AI-2E) (TC 2.A.86) family.</text>
</comment>
<dbReference type="PANTHER" id="PTHR21716:SF4">
    <property type="entry name" value="TRANSMEMBRANE PROTEIN 245"/>
    <property type="match status" value="1"/>
</dbReference>
<gene>
    <name evidence="7" type="ordered locus">Sdel_1219</name>
</gene>
<evidence type="ECO:0000313" key="7">
    <source>
        <dbReference type="EMBL" id="ACZ12242.1"/>
    </source>
</evidence>
<dbReference type="RefSeq" id="WP_012856999.1">
    <property type="nucleotide sequence ID" value="NC_013512.1"/>
</dbReference>
<feature type="transmembrane region" description="Helical" evidence="6">
    <location>
        <begin position="160"/>
        <end position="185"/>
    </location>
</feature>